<dbReference type="SUPFAM" id="SSF47090">
    <property type="entry name" value="PGBD-like"/>
    <property type="match status" value="1"/>
</dbReference>
<evidence type="ECO:0000259" key="3">
    <source>
        <dbReference type="Pfam" id="PF01471"/>
    </source>
</evidence>
<gene>
    <name evidence="4" type="ORF">ABEG18_26075</name>
</gene>
<organism evidence="4">
    <name type="scientific">Alsobacter sp. KACC 23698</name>
    <dbReference type="NCBI Taxonomy" id="3149229"/>
    <lineage>
        <taxon>Bacteria</taxon>
        <taxon>Pseudomonadati</taxon>
        <taxon>Pseudomonadota</taxon>
        <taxon>Alphaproteobacteria</taxon>
        <taxon>Hyphomicrobiales</taxon>
        <taxon>Alsobacteraceae</taxon>
        <taxon>Alsobacter</taxon>
    </lineage>
</organism>
<feature type="domain" description="Peptidoglycan binding-like" evidence="3">
    <location>
        <begin position="59"/>
        <end position="105"/>
    </location>
</feature>
<keyword evidence="2" id="KW-0732">Signal</keyword>
<name>A0AAU7JFQ3_9HYPH</name>
<dbReference type="InterPro" id="IPR036365">
    <property type="entry name" value="PGBD-like_sf"/>
</dbReference>
<protein>
    <submittedName>
        <fullName evidence="4">Serine protease</fullName>
    </submittedName>
</protein>
<proteinExistence type="predicted"/>
<dbReference type="InterPro" id="IPR036366">
    <property type="entry name" value="PGBDSf"/>
</dbReference>
<evidence type="ECO:0000256" key="2">
    <source>
        <dbReference type="SAM" id="SignalP"/>
    </source>
</evidence>
<dbReference type="Pfam" id="PF01471">
    <property type="entry name" value="PG_binding_1"/>
    <property type="match status" value="1"/>
</dbReference>
<dbReference type="GO" id="GO:0006508">
    <property type="term" value="P:proteolysis"/>
    <property type="evidence" value="ECO:0007669"/>
    <property type="project" value="UniProtKB-KW"/>
</dbReference>
<dbReference type="RefSeq" id="WP_406855941.1">
    <property type="nucleotide sequence ID" value="NZ_CP157484.1"/>
</dbReference>
<dbReference type="EMBL" id="CP157484">
    <property type="protein sequence ID" value="XBO39101.1"/>
    <property type="molecule type" value="Genomic_DNA"/>
</dbReference>
<sequence length="484" mass="49309">MPHSPCFLASSAAVLALAAVLAPWTPAPAQTPPPAPAPSARPDPAYEAAKAAFDPLPEADRKAIQEALIWTGDFSGAGAGGFGPMTYRAIVAFQKRQKAAPDGVLQPRDRAELLAAADRARQAARFVRLVDPRSGVRIGVPQRWLERSQPVQGGTRYLSADGAMLLETISLPGGEADLPALFDRYKADGPGRRTTYKALRPDWFVTAADLDGRKTYTRVSSGSGGLRGFTFTYPAAGGPEFDRLVIAVANSFEPFPPASAKPPAPATAGVPSASASPQAVSPSAPPIVAAPTLAGSAVAAANGRFVTAARLEGCQALSVARKPARVVREDKAAGLALLEVAGLRPASVGLAAESPDDAASLVALGYSGSPDPQLFVMPAQARVVDASTLRVFAGLQKGAGGSPAFDRQGKVVGLVAGSAPEPRLVAGVAPQTSWPMVSAAAVARFVGEAVPAAPAGAPAEPLTAGQIAALAKASVLPVECQKAP</sequence>
<dbReference type="Gene3D" id="1.10.101.10">
    <property type="entry name" value="PGBD-like superfamily/PGBD"/>
    <property type="match status" value="1"/>
</dbReference>
<feature type="signal peptide" evidence="2">
    <location>
        <begin position="1"/>
        <end position="29"/>
    </location>
</feature>
<reference evidence="4" key="1">
    <citation type="submission" date="2024-05" db="EMBL/GenBank/DDBJ databases">
        <authorList>
            <person name="Kim S."/>
            <person name="Heo J."/>
            <person name="Choi H."/>
            <person name="Choi Y."/>
            <person name="Kwon S.-W."/>
            <person name="Kim Y."/>
        </authorList>
    </citation>
    <scope>NUCLEOTIDE SEQUENCE</scope>
    <source>
        <strain evidence="4">KACC 23698</strain>
    </source>
</reference>
<dbReference type="InterPro" id="IPR002477">
    <property type="entry name" value="Peptidoglycan-bd-like"/>
</dbReference>
<feature type="compositionally biased region" description="Low complexity" evidence="1">
    <location>
        <begin position="266"/>
        <end position="281"/>
    </location>
</feature>
<dbReference type="InterPro" id="IPR009003">
    <property type="entry name" value="Peptidase_S1_PA"/>
</dbReference>
<accession>A0AAU7JFQ3</accession>
<dbReference type="AlphaFoldDB" id="A0AAU7JFQ3"/>
<dbReference type="SUPFAM" id="SSF50494">
    <property type="entry name" value="Trypsin-like serine proteases"/>
    <property type="match status" value="1"/>
</dbReference>
<keyword evidence="4" id="KW-0378">Hydrolase</keyword>
<feature type="region of interest" description="Disordered" evidence="1">
    <location>
        <begin position="258"/>
        <end position="281"/>
    </location>
</feature>
<dbReference type="Pfam" id="PF13365">
    <property type="entry name" value="Trypsin_2"/>
    <property type="match status" value="1"/>
</dbReference>
<evidence type="ECO:0000313" key="4">
    <source>
        <dbReference type="EMBL" id="XBO39101.1"/>
    </source>
</evidence>
<feature type="chain" id="PRO_5043358204" evidence="2">
    <location>
        <begin position="30"/>
        <end position="484"/>
    </location>
</feature>
<evidence type="ECO:0000256" key="1">
    <source>
        <dbReference type="SAM" id="MobiDB-lite"/>
    </source>
</evidence>
<keyword evidence="4" id="KW-0645">Protease</keyword>
<dbReference type="GO" id="GO:0008233">
    <property type="term" value="F:peptidase activity"/>
    <property type="evidence" value="ECO:0007669"/>
    <property type="project" value="UniProtKB-KW"/>
</dbReference>